<organism evidence="2 3">
    <name type="scientific">Phanerochaete sordida</name>
    <dbReference type="NCBI Taxonomy" id="48140"/>
    <lineage>
        <taxon>Eukaryota</taxon>
        <taxon>Fungi</taxon>
        <taxon>Dikarya</taxon>
        <taxon>Basidiomycota</taxon>
        <taxon>Agaricomycotina</taxon>
        <taxon>Agaricomycetes</taxon>
        <taxon>Polyporales</taxon>
        <taxon>Phanerochaetaceae</taxon>
        <taxon>Phanerochaete</taxon>
    </lineage>
</organism>
<keyword evidence="3" id="KW-1185">Reference proteome</keyword>
<evidence type="ECO:0000313" key="3">
    <source>
        <dbReference type="Proteomes" id="UP000703269"/>
    </source>
</evidence>
<sequence>MAFTSSFSFELSFADAPPAHPIFITSLGALSLVDFYVESGEELLRSFDTKSLALCTPFTASEDALNGVKLKTFRSLLREHRQQGTVSSLKTQRFMVLREPPKTWASKSAQTHLTLSETMLSKRQVRHGRIQTGGLNGKACDLPKMRGRAGKEATVKRYKAKGQKRKRGGGAKSRRKPRGGSWFNLSAIWDALWMA</sequence>
<evidence type="ECO:0000256" key="1">
    <source>
        <dbReference type="SAM" id="MobiDB-lite"/>
    </source>
</evidence>
<proteinExistence type="predicted"/>
<dbReference type="Proteomes" id="UP000703269">
    <property type="component" value="Unassembled WGS sequence"/>
</dbReference>
<feature type="region of interest" description="Disordered" evidence="1">
    <location>
        <begin position="148"/>
        <end position="178"/>
    </location>
</feature>
<protein>
    <submittedName>
        <fullName evidence="2">Uncharacterized protein</fullName>
    </submittedName>
</protein>
<accession>A0A9P3GT52</accession>
<comment type="caution">
    <text evidence="2">The sequence shown here is derived from an EMBL/GenBank/DDBJ whole genome shotgun (WGS) entry which is preliminary data.</text>
</comment>
<gene>
    <name evidence="2" type="ORF">PsYK624_167910</name>
</gene>
<evidence type="ECO:0000313" key="2">
    <source>
        <dbReference type="EMBL" id="GJF00502.1"/>
    </source>
</evidence>
<dbReference type="EMBL" id="BPQB01000159">
    <property type="protein sequence ID" value="GJF00502.1"/>
    <property type="molecule type" value="Genomic_DNA"/>
</dbReference>
<dbReference type="AlphaFoldDB" id="A0A9P3GT52"/>
<feature type="compositionally biased region" description="Basic residues" evidence="1">
    <location>
        <begin position="156"/>
        <end position="178"/>
    </location>
</feature>
<name>A0A9P3GT52_9APHY</name>
<reference evidence="2 3" key="1">
    <citation type="submission" date="2021-08" db="EMBL/GenBank/DDBJ databases">
        <title>Draft Genome Sequence of Phanerochaete sordida strain YK-624.</title>
        <authorList>
            <person name="Mori T."/>
            <person name="Dohra H."/>
            <person name="Suzuki T."/>
            <person name="Kawagishi H."/>
            <person name="Hirai H."/>
        </authorList>
    </citation>
    <scope>NUCLEOTIDE SEQUENCE [LARGE SCALE GENOMIC DNA]</scope>
    <source>
        <strain evidence="2 3">YK-624</strain>
    </source>
</reference>